<name>A0A103DX04_9BURK</name>
<accession>A0A103DX04</accession>
<dbReference type="EMBL" id="LOWA01000055">
    <property type="protein sequence ID" value="KVE24273.1"/>
    <property type="molecule type" value="Genomic_DNA"/>
</dbReference>
<evidence type="ECO:0000313" key="2">
    <source>
        <dbReference type="Proteomes" id="UP000062788"/>
    </source>
</evidence>
<evidence type="ECO:0000313" key="1">
    <source>
        <dbReference type="EMBL" id="KVE24273.1"/>
    </source>
</evidence>
<dbReference type="Proteomes" id="UP000062788">
    <property type="component" value="Unassembled WGS sequence"/>
</dbReference>
<protein>
    <submittedName>
        <fullName evidence="1">Uncharacterized protein</fullName>
    </submittedName>
</protein>
<proteinExistence type="predicted"/>
<comment type="caution">
    <text evidence="1">The sequence shown here is derived from an EMBL/GenBank/DDBJ whole genome shotgun (WGS) entry which is preliminary data.</text>
</comment>
<keyword evidence="2" id="KW-1185">Reference proteome</keyword>
<dbReference type="AlphaFoldDB" id="A0A103DX04"/>
<reference evidence="1 2" key="1">
    <citation type="submission" date="2015-11" db="EMBL/GenBank/DDBJ databases">
        <title>Expanding the genomic diversity of Burkholderia species for the development of highly accurate diagnostics.</title>
        <authorList>
            <person name="Sahl J."/>
            <person name="Keim P."/>
            <person name="Wagner D."/>
        </authorList>
    </citation>
    <scope>NUCLEOTIDE SEQUENCE [LARGE SCALE GENOMIC DNA]</scope>
    <source>
        <strain evidence="1 2">TSV85</strain>
    </source>
</reference>
<gene>
    <name evidence="1" type="ORF">WS67_01590</name>
</gene>
<sequence>MPVGGACSRAAVRVRTHAGAAWSEAVQRGARACCMVVHRAGRAYTLDVPAQSFWPCVAAAGLPGA</sequence>
<organism evidence="1 2">
    <name type="scientific">Burkholderia singularis</name>
    <dbReference type="NCBI Taxonomy" id="1503053"/>
    <lineage>
        <taxon>Bacteria</taxon>
        <taxon>Pseudomonadati</taxon>
        <taxon>Pseudomonadota</taxon>
        <taxon>Betaproteobacteria</taxon>
        <taxon>Burkholderiales</taxon>
        <taxon>Burkholderiaceae</taxon>
        <taxon>Burkholderia</taxon>
        <taxon>pseudomallei group</taxon>
    </lineage>
</organism>